<keyword evidence="6 9" id="KW-0472">Membrane</keyword>
<comment type="subcellular location">
    <subcellularLocation>
        <location evidence="9">Cell membrane</location>
        <topology evidence="9">Lipid-anchor</topology>
    </subcellularLocation>
    <subcellularLocation>
        <location evidence="1">Membrane</location>
    </subcellularLocation>
</comment>
<evidence type="ECO:0000256" key="2">
    <source>
        <dbReference type="ARBA" id="ARBA00007613"/>
    </source>
</evidence>
<dbReference type="Pfam" id="PF02321">
    <property type="entry name" value="OEP"/>
    <property type="match status" value="2"/>
</dbReference>
<evidence type="ECO:0000256" key="3">
    <source>
        <dbReference type="ARBA" id="ARBA00022452"/>
    </source>
</evidence>
<dbReference type="SUPFAM" id="SSF56954">
    <property type="entry name" value="Outer membrane efflux proteins (OEP)"/>
    <property type="match status" value="1"/>
</dbReference>
<dbReference type="InterPro" id="IPR010131">
    <property type="entry name" value="MdtP/NodT-like"/>
</dbReference>
<keyword evidence="5" id="KW-0732">Signal</keyword>
<organism evidence="10 11">
    <name type="scientific">Solimicrobium silvestre</name>
    <dbReference type="NCBI Taxonomy" id="2099400"/>
    <lineage>
        <taxon>Bacteria</taxon>
        <taxon>Pseudomonadati</taxon>
        <taxon>Pseudomonadota</taxon>
        <taxon>Betaproteobacteria</taxon>
        <taxon>Burkholderiales</taxon>
        <taxon>Oxalobacteraceae</taxon>
        <taxon>Solimicrobium</taxon>
    </lineage>
</organism>
<name>A0A2S9H279_9BURK</name>
<evidence type="ECO:0000256" key="5">
    <source>
        <dbReference type="ARBA" id="ARBA00022729"/>
    </source>
</evidence>
<keyword evidence="8 9" id="KW-0449">Lipoprotein</keyword>
<proteinExistence type="inferred from homology"/>
<evidence type="ECO:0000313" key="11">
    <source>
        <dbReference type="Proteomes" id="UP000237839"/>
    </source>
</evidence>
<dbReference type="AlphaFoldDB" id="A0A2S9H279"/>
<accession>A0A2S9H279</accession>
<dbReference type="RefSeq" id="WP_105530936.1">
    <property type="nucleotide sequence ID" value="NZ_PUGF01000004.1"/>
</dbReference>
<evidence type="ECO:0000256" key="8">
    <source>
        <dbReference type="ARBA" id="ARBA00023288"/>
    </source>
</evidence>
<gene>
    <name evidence="10" type="ORF">S2091_1257</name>
</gene>
<evidence type="ECO:0000256" key="1">
    <source>
        <dbReference type="ARBA" id="ARBA00004370"/>
    </source>
</evidence>
<keyword evidence="3 9" id="KW-1134">Transmembrane beta strand</keyword>
<comment type="caution">
    <text evidence="10">The sequence shown here is derived from an EMBL/GenBank/DDBJ whole genome shotgun (WGS) entry which is preliminary data.</text>
</comment>
<reference evidence="10 11" key="1">
    <citation type="submission" date="2018-02" db="EMBL/GenBank/DDBJ databases">
        <title>Solimicrobium silvestre gen. nov., sp. nov., isolated from alpine forest soil.</title>
        <authorList>
            <person name="Margesin R."/>
            <person name="Albuquerque L."/>
            <person name="Zhang D.-C."/>
            <person name="Froufe H.J.C."/>
            <person name="Severino R."/>
            <person name="Roxo I."/>
            <person name="Egas C."/>
            <person name="Da Costa M.S."/>
        </authorList>
    </citation>
    <scope>NUCLEOTIDE SEQUENCE [LARGE SCALE GENOMIC DNA]</scope>
    <source>
        <strain evidence="10 11">S20-91</strain>
    </source>
</reference>
<evidence type="ECO:0000256" key="9">
    <source>
        <dbReference type="RuleBase" id="RU362097"/>
    </source>
</evidence>
<dbReference type="Proteomes" id="UP000237839">
    <property type="component" value="Unassembled WGS sequence"/>
</dbReference>
<dbReference type="GO" id="GO:0015562">
    <property type="term" value="F:efflux transmembrane transporter activity"/>
    <property type="evidence" value="ECO:0007669"/>
    <property type="project" value="InterPro"/>
</dbReference>
<evidence type="ECO:0000313" key="10">
    <source>
        <dbReference type="EMBL" id="PRC94084.1"/>
    </source>
</evidence>
<comment type="similarity">
    <text evidence="2 9">Belongs to the outer membrane factor (OMF) (TC 1.B.17) family.</text>
</comment>
<dbReference type="InterPro" id="IPR003423">
    <property type="entry name" value="OMP_efflux"/>
</dbReference>
<dbReference type="OrthoDB" id="9770517at2"/>
<keyword evidence="7 9" id="KW-0564">Palmitate</keyword>
<dbReference type="PANTHER" id="PTHR30203">
    <property type="entry name" value="OUTER MEMBRANE CATION EFFLUX PROTEIN"/>
    <property type="match status" value="1"/>
</dbReference>
<dbReference type="EMBL" id="PUGF01000004">
    <property type="protein sequence ID" value="PRC94084.1"/>
    <property type="molecule type" value="Genomic_DNA"/>
</dbReference>
<dbReference type="PANTHER" id="PTHR30203:SF20">
    <property type="entry name" value="MULTIDRUG RESISTANCE OUTER MEMBRANE PROTEIN MDTP-RELATED"/>
    <property type="match status" value="1"/>
</dbReference>
<evidence type="ECO:0000256" key="4">
    <source>
        <dbReference type="ARBA" id="ARBA00022692"/>
    </source>
</evidence>
<sequence>MKGQLATRAGAYVLTAELALILCGCATGNNISPTLKTPDIEHIAVGQRITQAAANNVGDTGSVTWWKFYQDPQLAHLLEIAMQEAPSIQTAAAHLHRAEAVLDLNKPSITGGAQIAGDRFPDHYTYPAPYAGSGGSDGSLTVNVRYHLDFWGKRREAQAAAGEQLKASQAEVADATLLLETAVMDAYIDLDLFYKTRDLAASALGNRLEIISMLAARQKAGLATDIDAIHANEAVTVTRGEIARLDSEITQRKSRIAALLGQDPGFAEQIERPSLVNISDPAPLSAIPSVLLGYRPDVALRRAEVDAAAHEIGVAKAAFYPDVDLTAFAGLMSLDVGYLLRAGSTALNAGPVLTLPIFDGGRLRSTLKGRTAEYDAAVANYRATLSTALQQVADGIALLESEQLRRNEAKTAEAHWRHVAELQDVRVRHGFSTAMDLLTAKTELLLRQRQLSEAEARIASAQIALIRALGGAWAPSSNS</sequence>
<keyword evidence="4 9" id="KW-0812">Transmembrane</keyword>
<evidence type="ECO:0000256" key="6">
    <source>
        <dbReference type="ARBA" id="ARBA00023136"/>
    </source>
</evidence>
<keyword evidence="11" id="KW-1185">Reference proteome</keyword>
<dbReference type="Gene3D" id="2.20.200.10">
    <property type="entry name" value="Outer membrane efflux proteins (OEP)"/>
    <property type="match status" value="1"/>
</dbReference>
<dbReference type="GO" id="GO:0005886">
    <property type="term" value="C:plasma membrane"/>
    <property type="evidence" value="ECO:0007669"/>
    <property type="project" value="UniProtKB-SubCell"/>
</dbReference>
<protein>
    <submittedName>
        <fullName evidence="10">Efflux transporter, outer membrane factor (OMF) lipoprotein, NodT family</fullName>
    </submittedName>
</protein>
<dbReference type="NCBIfam" id="TIGR01845">
    <property type="entry name" value="outer_NodT"/>
    <property type="match status" value="1"/>
</dbReference>
<dbReference type="Gene3D" id="1.20.1600.10">
    <property type="entry name" value="Outer membrane efflux proteins (OEP)"/>
    <property type="match status" value="1"/>
</dbReference>
<evidence type="ECO:0000256" key="7">
    <source>
        <dbReference type="ARBA" id="ARBA00023139"/>
    </source>
</evidence>